<evidence type="ECO:0000313" key="5">
    <source>
        <dbReference type="Proteomes" id="UP000075502"/>
    </source>
</evidence>
<dbReference type="SUPFAM" id="SSF116734">
    <property type="entry name" value="DNA methylase specificity domain"/>
    <property type="match status" value="1"/>
</dbReference>
<keyword evidence="2" id="KW-0238">DNA-binding</keyword>
<evidence type="ECO:0000313" key="4">
    <source>
        <dbReference type="EMBL" id="KYG08787.1"/>
    </source>
</evidence>
<dbReference type="AlphaFoldDB" id="A0A150TW34"/>
<reference evidence="4 5" key="1">
    <citation type="submission" date="2014-02" db="EMBL/GenBank/DDBJ databases">
        <title>The small core and large imbalanced accessory genome model reveals a collaborative survival strategy of Sorangium cellulosum strains in nature.</title>
        <authorList>
            <person name="Han K."/>
            <person name="Peng R."/>
            <person name="Blom J."/>
            <person name="Li Y.-Z."/>
        </authorList>
    </citation>
    <scope>NUCLEOTIDE SEQUENCE [LARGE SCALE GENOMIC DNA]</scope>
    <source>
        <strain evidence="4 5">So0007-03</strain>
    </source>
</reference>
<evidence type="ECO:0000256" key="3">
    <source>
        <dbReference type="SAM" id="MobiDB-lite"/>
    </source>
</evidence>
<dbReference type="GO" id="GO:0003677">
    <property type="term" value="F:DNA binding"/>
    <property type="evidence" value="ECO:0007669"/>
    <property type="project" value="UniProtKB-KW"/>
</dbReference>
<evidence type="ECO:0000256" key="2">
    <source>
        <dbReference type="ARBA" id="ARBA00023125"/>
    </source>
</evidence>
<dbReference type="InterPro" id="IPR044946">
    <property type="entry name" value="Restrct_endonuc_typeI_TRD_sf"/>
</dbReference>
<evidence type="ECO:0008006" key="6">
    <source>
        <dbReference type="Google" id="ProtNLM"/>
    </source>
</evidence>
<proteinExistence type="predicted"/>
<organism evidence="4 5">
    <name type="scientific">Sorangium cellulosum</name>
    <name type="common">Polyangium cellulosum</name>
    <dbReference type="NCBI Taxonomy" id="56"/>
    <lineage>
        <taxon>Bacteria</taxon>
        <taxon>Pseudomonadati</taxon>
        <taxon>Myxococcota</taxon>
        <taxon>Polyangia</taxon>
        <taxon>Polyangiales</taxon>
        <taxon>Polyangiaceae</taxon>
        <taxon>Sorangium</taxon>
    </lineage>
</organism>
<accession>A0A150TW34</accession>
<dbReference type="Gene3D" id="3.90.220.20">
    <property type="entry name" value="DNA methylase specificity domains"/>
    <property type="match status" value="2"/>
</dbReference>
<sequence length="107" mass="11665">MTFPIPPVAEQHRIVAEVERLFSVAEEVEQTTRAQLARAQRLRQSVLKHAFEGKLVPQDPNDEPASALLDRIRAARAEAPAANGSGRTSRRGRAKVLQADEGGLDDG</sequence>
<gene>
    <name evidence="4" type="ORF">BE21_21590</name>
</gene>
<protein>
    <recommendedName>
        <fullName evidence="6">Type I restriction modification DNA specificity domain-containing protein</fullName>
    </recommendedName>
</protein>
<dbReference type="Proteomes" id="UP000075502">
    <property type="component" value="Unassembled WGS sequence"/>
</dbReference>
<dbReference type="InterPro" id="IPR051212">
    <property type="entry name" value="Type-I_RE_S_subunit"/>
</dbReference>
<dbReference type="EMBL" id="JEME01000872">
    <property type="protein sequence ID" value="KYG08787.1"/>
    <property type="molecule type" value="Genomic_DNA"/>
</dbReference>
<dbReference type="PANTHER" id="PTHR43140">
    <property type="entry name" value="TYPE-1 RESTRICTION ENZYME ECOKI SPECIFICITY PROTEIN"/>
    <property type="match status" value="1"/>
</dbReference>
<dbReference type="GO" id="GO:0009307">
    <property type="term" value="P:DNA restriction-modification system"/>
    <property type="evidence" value="ECO:0007669"/>
    <property type="project" value="UniProtKB-KW"/>
</dbReference>
<name>A0A150TW34_SORCE</name>
<evidence type="ECO:0000256" key="1">
    <source>
        <dbReference type="ARBA" id="ARBA00022747"/>
    </source>
</evidence>
<keyword evidence="1" id="KW-0680">Restriction system</keyword>
<feature type="region of interest" description="Disordered" evidence="3">
    <location>
        <begin position="76"/>
        <end position="107"/>
    </location>
</feature>
<comment type="caution">
    <text evidence="4">The sequence shown here is derived from an EMBL/GenBank/DDBJ whole genome shotgun (WGS) entry which is preliminary data.</text>
</comment>
<dbReference type="PANTHER" id="PTHR43140:SF1">
    <property type="entry name" value="TYPE I RESTRICTION ENZYME ECOKI SPECIFICITY SUBUNIT"/>
    <property type="match status" value="1"/>
</dbReference>